<reference evidence="1" key="2">
    <citation type="submission" date="2020-11" db="EMBL/GenBank/DDBJ databases">
        <authorList>
            <person name="McCartney M.A."/>
            <person name="Auch B."/>
            <person name="Kono T."/>
            <person name="Mallez S."/>
            <person name="Becker A."/>
            <person name="Gohl D.M."/>
            <person name="Silverstein K.A.T."/>
            <person name="Koren S."/>
            <person name="Bechman K.B."/>
            <person name="Herman A."/>
            <person name="Abrahante J.E."/>
            <person name="Garbe J."/>
        </authorList>
    </citation>
    <scope>NUCLEOTIDE SEQUENCE</scope>
    <source>
        <strain evidence="1">Duluth1</strain>
        <tissue evidence="1">Whole animal</tissue>
    </source>
</reference>
<dbReference type="AlphaFoldDB" id="A0A9D4F4B8"/>
<comment type="caution">
    <text evidence="1">The sequence shown here is derived from an EMBL/GenBank/DDBJ whole genome shotgun (WGS) entry which is preliminary data.</text>
</comment>
<evidence type="ECO:0000313" key="1">
    <source>
        <dbReference type="EMBL" id="KAH3792099.1"/>
    </source>
</evidence>
<keyword evidence="2" id="KW-1185">Reference proteome</keyword>
<dbReference type="Proteomes" id="UP000828390">
    <property type="component" value="Unassembled WGS sequence"/>
</dbReference>
<proteinExistence type="predicted"/>
<name>A0A9D4F4B8_DREPO</name>
<evidence type="ECO:0000313" key="2">
    <source>
        <dbReference type="Proteomes" id="UP000828390"/>
    </source>
</evidence>
<accession>A0A9D4F4B8</accession>
<reference evidence="1" key="1">
    <citation type="journal article" date="2019" name="bioRxiv">
        <title>The Genome of the Zebra Mussel, Dreissena polymorpha: A Resource for Invasive Species Research.</title>
        <authorList>
            <person name="McCartney M.A."/>
            <person name="Auch B."/>
            <person name="Kono T."/>
            <person name="Mallez S."/>
            <person name="Zhang Y."/>
            <person name="Obille A."/>
            <person name="Becker A."/>
            <person name="Abrahante J.E."/>
            <person name="Garbe J."/>
            <person name="Badalamenti J.P."/>
            <person name="Herman A."/>
            <person name="Mangelson H."/>
            <person name="Liachko I."/>
            <person name="Sullivan S."/>
            <person name="Sone E.D."/>
            <person name="Koren S."/>
            <person name="Silverstein K.A.T."/>
            <person name="Beckman K.B."/>
            <person name="Gohl D.M."/>
        </authorList>
    </citation>
    <scope>NUCLEOTIDE SEQUENCE</scope>
    <source>
        <strain evidence="1">Duluth1</strain>
        <tissue evidence="1">Whole animal</tissue>
    </source>
</reference>
<evidence type="ECO:0008006" key="3">
    <source>
        <dbReference type="Google" id="ProtNLM"/>
    </source>
</evidence>
<protein>
    <recommendedName>
        <fullName evidence="3">CCHC-type domain-containing protein</fullName>
    </recommendedName>
</protein>
<organism evidence="1 2">
    <name type="scientific">Dreissena polymorpha</name>
    <name type="common">Zebra mussel</name>
    <name type="synonym">Mytilus polymorpha</name>
    <dbReference type="NCBI Taxonomy" id="45954"/>
    <lineage>
        <taxon>Eukaryota</taxon>
        <taxon>Metazoa</taxon>
        <taxon>Spiralia</taxon>
        <taxon>Lophotrochozoa</taxon>
        <taxon>Mollusca</taxon>
        <taxon>Bivalvia</taxon>
        <taxon>Autobranchia</taxon>
        <taxon>Heteroconchia</taxon>
        <taxon>Euheterodonta</taxon>
        <taxon>Imparidentia</taxon>
        <taxon>Neoheterodontei</taxon>
        <taxon>Myida</taxon>
        <taxon>Dreissenoidea</taxon>
        <taxon>Dreissenidae</taxon>
        <taxon>Dreissena</taxon>
    </lineage>
</organism>
<sequence>MQTKWKKKTAVLYGHSDVLRQMLEGQEGTRPVQYPLPQRPTPPSIGYFRGFSGWSPQLGSCFACGQFGHFRRTFTTTRGQHANAQARK</sequence>
<gene>
    <name evidence="1" type="ORF">DPMN_145589</name>
</gene>
<dbReference type="EMBL" id="JAIWYP010000007">
    <property type="protein sequence ID" value="KAH3792099.1"/>
    <property type="molecule type" value="Genomic_DNA"/>
</dbReference>